<evidence type="ECO:0000256" key="2">
    <source>
        <dbReference type="ARBA" id="ARBA00022448"/>
    </source>
</evidence>
<evidence type="ECO:0000256" key="6">
    <source>
        <dbReference type="ARBA" id="ARBA00022989"/>
    </source>
</evidence>
<feature type="transmembrane region" description="Helical" evidence="8">
    <location>
        <begin position="256"/>
        <end position="274"/>
    </location>
</feature>
<dbReference type="PROSITE" id="PS50893">
    <property type="entry name" value="ABC_TRANSPORTER_2"/>
    <property type="match status" value="1"/>
</dbReference>
<dbReference type="PROSITE" id="PS50929">
    <property type="entry name" value="ABC_TM1F"/>
    <property type="match status" value="1"/>
</dbReference>
<evidence type="ECO:0000313" key="12">
    <source>
        <dbReference type="Proteomes" id="UP000526184"/>
    </source>
</evidence>
<dbReference type="FunFam" id="3.40.50.300:FF:000604">
    <property type="entry name" value="ABC transporter B family member 28"/>
    <property type="match status" value="1"/>
</dbReference>
<keyword evidence="12" id="KW-1185">Reference proteome</keyword>
<feature type="transmembrane region" description="Helical" evidence="8">
    <location>
        <begin position="286"/>
        <end position="308"/>
    </location>
</feature>
<dbReference type="GO" id="GO:0005737">
    <property type="term" value="C:cytoplasm"/>
    <property type="evidence" value="ECO:0007669"/>
    <property type="project" value="UniProtKB-ARBA"/>
</dbReference>
<evidence type="ECO:0000259" key="9">
    <source>
        <dbReference type="PROSITE" id="PS50893"/>
    </source>
</evidence>
<dbReference type="EMBL" id="JABMKT010000005">
    <property type="protein sequence ID" value="NYV27532.1"/>
    <property type="molecule type" value="Genomic_DNA"/>
</dbReference>
<comment type="caution">
    <text evidence="11">The sequence shown here is derived from an EMBL/GenBank/DDBJ whole genome shotgun (WGS) entry which is preliminary data.</text>
</comment>
<reference evidence="11 12" key="1">
    <citation type="submission" date="2020-05" db="EMBL/GenBank/DDBJ databases">
        <title>Streptobacillus felis strain LHL191014123.</title>
        <authorList>
            <person name="Fawzy A."/>
            <person name="Rau J."/>
            <person name="Risse K."/>
            <person name="Schauerte N."/>
            <person name="Geiger C."/>
            <person name="Blom J."/>
            <person name="Imirzalioglu C."/>
            <person name="Falgenhauer J."/>
            <person name="Bach A."/>
            <person name="Herden C."/>
            <person name="Eisenberg T."/>
        </authorList>
    </citation>
    <scope>NUCLEOTIDE SEQUENCE [LARGE SCALE GENOMIC DNA]</scope>
    <source>
        <strain evidence="11 12">LHL191014123</strain>
    </source>
</reference>
<proteinExistence type="predicted"/>
<evidence type="ECO:0000256" key="4">
    <source>
        <dbReference type="ARBA" id="ARBA00022741"/>
    </source>
</evidence>
<dbReference type="Gene3D" id="1.20.1560.10">
    <property type="entry name" value="ABC transporter type 1, transmembrane domain"/>
    <property type="match status" value="1"/>
</dbReference>
<dbReference type="RefSeq" id="WP_180135454.1">
    <property type="nucleotide sequence ID" value="NZ_JABMKT010000005.1"/>
</dbReference>
<dbReference type="GO" id="GO:0005886">
    <property type="term" value="C:plasma membrane"/>
    <property type="evidence" value="ECO:0007669"/>
    <property type="project" value="UniProtKB-SubCell"/>
</dbReference>
<sequence length="574" mass="65180">MKNKNYLFDFFKFTIKAKKEYVLGIIALLLGMIFEVSAIKLIAKAFDENNNKLELNKAFNFAIGIAIVYIIFKILEAILLVYRKKMLQIAANIVYTNVQILVYDHVQNLPIKYFDDMPAGSVLSKITSDVRSIKHFFAETLLSTVVVLAQLVIVYTVMLYINWKLSLILLIFLPIIVIIQKYNKNLTYDYVTNMRKDNSKCNGIANEMIQNLEIVAAFNNENALLEDWEKPAKSRYRNGKFVTLLEVFIMHNAFDFLTRLMQLTIIFYFIYSTTYNLNLITAGDTLVFIFYISNIVNGLTNLTANLSLYSKARGSAKNISELLELNVESKKGLIIPDDIYGDISFEDVCFAYEDEKYVLKDINIDIKENQTVAFVGHTGSGKSTIMNLLVKFYENQKGKIKVSGIDIKDIDTYTLRDNIAIVLQDSFLFEGTIAENISSDMEVSRKCLEMIGAKYLIDERGLDGKVLQDGSNFSTGEKQLISFARALAKEPKILILDEATANVDSKTEQIIQHGIEVLKKNRTTLIIAHRLSTIRNADNIIILDKGEIVESGIHNDLIKLNGLYAKMLELNNSK</sequence>
<feature type="domain" description="ABC transmembrane type-1" evidence="10">
    <location>
        <begin position="22"/>
        <end position="311"/>
    </location>
</feature>
<dbReference type="Pfam" id="PF00664">
    <property type="entry name" value="ABC_membrane"/>
    <property type="match status" value="1"/>
</dbReference>
<dbReference type="InterPro" id="IPR003593">
    <property type="entry name" value="AAA+_ATPase"/>
</dbReference>
<keyword evidence="3 8" id="KW-0812">Transmembrane</keyword>
<dbReference type="InterPro" id="IPR003439">
    <property type="entry name" value="ABC_transporter-like_ATP-bd"/>
</dbReference>
<feature type="transmembrane region" description="Helical" evidence="8">
    <location>
        <begin position="58"/>
        <end position="82"/>
    </location>
</feature>
<comment type="subcellular location">
    <subcellularLocation>
        <location evidence="1">Cell membrane</location>
        <topology evidence="1">Multi-pass membrane protein</topology>
    </subcellularLocation>
</comment>
<keyword evidence="2" id="KW-0813">Transport</keyword>
<feature type="transmembrane region" description="Helical" evidence="8">
    <location>
        <begin position="21"/>
        <end position="43"/>
    </location>
</feature>
<evidence type="ECO:0000256" key="3">
    <source>
        <dbReference type="ARBA" id="ARBA00022692"/>
    </source>
</evidence>
<keyword evidence="6 8" id="KW-1133">Transmembrane helix</keyword>
<name>A0A7Z0TA21_9FUSO</name>
<dbReference type="InterPro" id="IPR011527">
    <property type="entry name" value="ABC1_TM_dom"/>
</dbReference>
<protein>
    <submittedName>
        <fullName evidence="11">ABC transporter ATP-binding protein</fullName>
    </submittedName>
</protein>
<keyword evidence="4" id="KW-0547">Nucleotide-binding</keyword>
<dbReference type="InterPro" id="IPR027417">
    <property type="entry name" value="P-loop_NTPase"/>
</dbReference>
<feature type="transmembrane region" description="Helical" evidence="8">
    <location>
        <begin position="136"/>
        <end position="155"/>
    </location>
</feature>
<keyword evidence="7 8" id="KW-0472">Membrane</keyword>
<keyword evidence="5 11" id="KW-0067">ATP-binding</keyword>
<organism evidence="11 12">
    <name type="scientific">Streptobacillus felis</name>
    <dbReference type="NCBI Taxonomy" id="1384509"/>
    <lineage>
        <taxon>Bacteria</taxon>
        <taxon>Fusobacteriati</taxon>
        <taxon>Fusobacteriota</taxon>
        <taxon>Fusobacteriia</taxon>
        <taxon>Fusobacteriales</taxon>
        <taxon>Leptotrichiaceae</taxon>
        <taxon>Streptobacillus</taxon>
    </lineage>
</organism>
<evidence type="ECO:0000313" key="11">
    <source>
        <dbReference type="EMBL" id="NYV27532.1"/>
    </source>
</evidence>
<dbReference type="GO" id="GO:0016887">
    <property type="term" value="F:ATP hydrolysis activity"/>
    <property type="evidence" value="ECO:0007669"/>
    <property type="project" value="InterPro"/>
</dbReference>
<evidence type="ECO:0000256" key="5">
    <source>
        <dbReference type="ARBA" id="ARBA00022840"/>
    </source>
</evidence>
<evidence type="ECO:0000256" key="8">
    <source>
        <dbReference type="SAM" id="Phobius"/>
    </source>
</evidence>
<gene>
    <name evidence="11" type="ORF">HP397_01650</name>
</gene>
<feature type="domain" description="ABC transporter" evidence="9">
    <location>
        <begin position="343"/>
        <end position="570"/>
    </location>
</feature>
<dbReference type="GO" id="GO:0140359">
    <property type="term" value="F:ABC-type transporter activity"/>
    <property type="evidence" value="ECO:0007669"/>
    <property type="project" value="InterPro"/>
</dbReference>
<evidence type="ECO:0000256" key="1">
    <source>
        <dbReference type="ARBA" id="ARBA00004651"/>
    </source>
</evidence>
<dbReference type="CDD" id="cd07346">
    <property type="entry name" value="ABC_6TM_exporters"/>
    <property type="match status" value="1"/>
</dbReference>
<dbReference type="SUPFAM" id="SSF52540">
    <property type="entry name" value="P-loop containing nucleoside triphosphate hydrolases"/>
    <property type="match status" value="1"/>
</dbReference>
<evidence type="ECO:0000256" key="7">
    <source>
        <dbReference type="ARBA" id="ARBA00023136"/>
    </source>
</evidence>
<dbReference type="Gene3D" id="3.40.50.300">
    <property type="entry name" value="P-loop containing nucleotide triphosphate hydrolases"/>
    <property type="match status" value="1"/>
</dbReference>
<dbReference type="PANTHER" id="PTHR24221">
    <property type="entry name" value="ATP-BINDING CASSETTE SUB-FAMILY B"/>
    <property type="match status" value="1"/>
</dbReference>
<dbReference type="SMART" id="SM00382">
    <property type="entry name" value="AAA"/>
    <property type="match status" value="1"/>
</dbReference>
<dbReference type="Proteomes" id="UP000526184">
    <property type="component" value="Unassembled WGS sequence"/>
</dbReference>
<dbReference type="AlphaFoldDB" id="A0A7Z0TA21"/>
<dbReference type="PANTHER" id="PTHR24221:SF430">
    <property type="entry name" value="MULTIDRUG RESISTANCE ABC TRANSPORTER ATP-BINDING_PERMEASE PROTEIN YHEH-RELATED"/>
    <property type="match status" value="1"/>
</dbReference>
<dbReference type="Pfam" id="PF00005">
    <property type="entry name" value="ABC_tran"/>
    <property type="match status" value="1"/>
</dbReference>
<dbReference type="GO" id="GO:0034040">
    <property type="term" value="F:ATPase-coupled lipid transmembrane transporter activity"/>
    <property type="evidence" value="ECO:0007669"/>
    <property type="project" value="TreeGrafter"/>
</dbReference>
<evidence type="ECO:0000259" key="10">
    <source>
        <dbReference type="PROSITE" id="PS50929"/>
    </source>
</evidence>
<dbReference type="GO" id="GO:0005524">
    <property type="term" value="F:ATP binding"/>
    <property type="evidence" value="ECO:0007669"/>
    <property type="project" value="UniProtKB-KW"/>
</dbReference>
<dbReference type="InterPro" id="IPR039421">
    <property type="entry name" value="Type_1_exporter"/>
</dbReference>
<dbReference type="SUPFAM" id="SSF90123">
    <property type="entry name" value="ABC transporter transmembrane region"/>
    <property type="match status" value="1"/>
</dbReference>
<accession>A0A7Z0TA21</accession>
<feature type="transmembrane region" description="Helical" evidence="8">
    <location>
        <begin position="161"/>
        <end position="179"/>
    </location>
</feature>
<dbReference type="InterPro" id="IPR036640">
    <property type="entry name" value="ABC1_TM_sf"/>
</dbReference>